<organism evidence="1 2">
    <name type="scientific">Trichinella spiralis</name>
    <name type="common">Trichina worm</name>
    <dbReference type="NCBI Taxonomy" id="6334"/>
    <lineage>
        <taxon>Eukaryota</taxon>
        <taxon>Metazoa</taxon>
        <taxon>Ecdysozoa</taxon>
        <taxon>Nematoda</taxon>
        <taxon>Enoplea</taxon>
        <taxon>Dorylaimia</taxon>
        <taxon>Trichinellida</taxon>
        <taxon>Trichinellidae</taxon>
        <taxon>Trichinella</taxon>
    </lineage>
</organism>
<dbReference type="InParanoid" id="A0A0V1BNJ3"/>
<reference evidence="1 2" key="1">
    <citation type="submission" date="2015-01" db="EMBL/GenBank/DDBJ databases">
        <title>Evolution of Trichinella species and genotypes.</title>
        <authorList>
            <person name="Korhonen P.K."/>
            <person name="Edoardo P."/>
            <person name="Giuseppe L.R."/>
            <person name="Gasser R.B."/>
        </authorList>
    </citation>
    <scope>NUCLEOTIDE SEQUENCE [LARGE SCALE GENOMIC DNA]</scope>
    <source>
        <strain evidence="1">ISS3</strain>
    </source>
</reference>
<protein>
    <submittedName>
        <fullName evidence="1">Uncharacterized protein</fullName>
    </submittedName>
</protein>
<sequence>MRGSLSFDIWAILSKVPAGTVHQLWNNGVLKLAHCQCPCIASVQVCPQYFREIRNREPSGQTFKRLPIMISNVPLETSE</sequence>
<evidence type="ECO:0000313" key="2">
    <source>
        <dbReference type="Proteomes" id="UP000054776"/>
    </source>
</evidence>
<evidence type="ECO:0000313" key="1">
    <source>
        <dbReference type="EMBL" id="KRY38067.1"/>
    </source>
</evidence>
<name>A0A0V1BNJ3_TRISP</name>
<accession>A0A0V1BNJ3</accession>
<proteinExistence type="predicted"/>
<keyword evidence="2" id="KW-1185">Reference proteome</keyword>
<comment type="caution">
    <text evidence="1">The sequence shown here is derived from an EMBL/GenBank/DDBJ whole genome shotgun (WGS) entry which is preliminary data.</text>
</comment>
<dbReference type="Proteomes" id="UP000054776">
    <property type="component" value="Unassembled WGS sequence"/>
</dbReference>
<dbReference type="EMBL" id="JYDH01000028">
    <property type="protein sequence ID" value="KRY38067.1"/>
    <property type="molecule type" value="Genomic_DNA"/>
</dbReference>
<gene>
    <name evidence="1" type="ORF">T01_1334</name>
</gene>
<dbReference type="AlphaFoldDB" id="A0A0V1BNJ3"/>